<sequence length="431" mass="48415">MIKSQRTTAVVSKLPSHTLAHVSGPASCTEISPVSSRHESKWSSEGSGFLGPTSFSATVQHDSLAEEPKVVTNSSTEIDVDKPVQLQTGVQVLMQLPGEEECQSLMEWYLDNVVVVGAHKLSRRLTLKALWLSYRNLLRGQRDAVDLEIEVSENGSIPLKQIDDPMEWIESFSGANTSDLVGIAVAFGLHCYQGAPRVTLHSEQTKTLSACIFWSDNELSMFMGRPPSLSHRYYSCPPPLDLDDETLMRGGAELERDIRSLDQNGWNTQGRVFEATIIRMDNAFREGQAYKLLEEAREMLDLTVFLWLERDRSTNRKHDYDYMIMSYGMPCIGILCTEFLKQAKNPKAAEVKLPCSEIVQNLSMMIGLLDWIQPSAGNYKLCCRNLLQDARDQGFTWTEADQFRRIHPFSSLLGCMKTSLATTEDVDKMGI</sequence>
<dbReference type="GO" id="GO:0008270">
    <property type="term" value="F:zinc ion binding"/>
    <property type="evidence" value="ECO:0007669"/>
    <property type="project" value="InterPro"/>
</dbReference>
<comment type="caution">
    <text evidence="4">The sequence shown here is derived from an EMBL/GenBank/DDBJ whole genome shotgun (WGS) entry which is preliminary data.</text>
</comment>
<dbReference type="OrthoDB" id="4898680at2759"/>
<accession>A0A3E2HCC7</accession>
<evidence type="ECO:0000256" key="1">
    <source>
        <dbReference type="ARBA" id="ARBA00023242"/>
    </source>
</evidence>
<gene>
    <name evidence="4" type="ORF">B7463_g5296</name>
</gene>
<evidence type="ECO:0000313" key="4">
    <source>
        <dbReference type="EMBL" id="RFU31068.1"/>
    </source>
</evidence>
<proteinExistence type="predicted"/>
<dbReference type="Proteomes" id="UP000258309">
    <property type="component" value="Unassembled WGS sequence"/>
</dbReference>
<dbReference type="SMART" id="SM00906">
    <property type="entry name" value="Fungal_trans"/>
    <property type="match status" value="1"/>
</dbReference>
<dbReference type="AlphaFoldDB" id="A0A3E2HCC7"/>
<evidence type="ECO:0000256" key="2">
    <source>
        <dbReference type="SAM" id="MobiDB-lite"/>
    </source>
</evidence>
<dbReference type="CDD" id="cd12148">
    <property type="entry name" value="fungal_TF_MHR"/>
    <property type="match status" value="1"/>
</dbReference>
<protein>
    <recommendedName>
        <fullName evidence="3">Xylanolytic transcriptional activator regulatory domain-containing protein</fullName>
    </recommendedName>
</protein>
<reference evidence="4 5" key="1">
    <citation type="submission" date="2018-05" db="EMBL/GenBank/DDBJ databases">
        <title>Draft genome sequence of Scytalidium lignicola DSM 105466, a ubiquitous saprotrophic fungus.</title>
        <authorList>
            <person name="Buettner E."/>
            <person name="Gebauer A.M."/>
            <person name="Hofrichter M."/>
            <person name="Liers C."/>
            <person name="Kellner H."/>
        </authorList>
    </citation>
    <scope>NUCLEOTIDE SEQUENCE [LARGE SCALE GENOMIC DNA]</scope>
    <source>
        <strain evidence="4 5">DSM 105466</strain>
    </source>
</reference>
<feature type="non-terminal residue" evidence="4">
    <location>
        <position position="1"/>
    </location>
</feature>
<dbReference type="EMBL" id="NCSJ02000085">
    <property type="protein sequence ID" value="RFU31068.1"/>
    <property type="molecule type" value="Genomic_DNA"/>
</dbReference>
<evidence type="ECO:0000313" key="5">
    <source>
        <dbReference type="Proteomes" id="UP000258309"/>
    </source>
</evidence>
<organism evidence="4 5">
    <name type="scientific">Scytalidium lignicola</name>
    <name type="common">Hyphomycete</name>
    <dbReference type="NCBI Taxonomy" id="5539"/>
    <lineage>
        <taxon>Eukaryota</taxon>
        <taxon>Fungi</taxon>
        <taxon>Dikarya</taxon>
        <taxon>Ascomycota</taxon>
        <taxon>Pezizomycotina</taxon>
        <taxon>Leotiomycetes</taxon>
        <taxon>Leotiomycetes incertae sedis</taxon>
        <taxon>Scytalidium</taxon>
    </lineage>
</organism>
<dbReference type="GO" id="GO:0006351">
    <property type="term" value="P:DNA-templated transcription"/>
    <property type="evidence" value="ECO:0007669"/>
    <property type="project" value="InterPro"/>
</dbReference>
<keyword evidence="5" id="KW-1185">Reference proteome</keyword>
<name>A0A3E2HCC7_SCYLI</name>
<dbReference type="InterPro" id="IPR007219">
    <property type="entry name" value="XnlR_reg_dom"/>
</dbReference>
<evidence type="ECO:0000259" key="3">
    <source>
        <dbReference type="SMART" id="SM00906"/>
    </source>
</evidence>
<dbReference type="GO" id="GO:0003677">
    <property type="term" value="F:DNA binding"/>
    <property type="evidence" value="ECO:0007669"/>
    <property type="project" value="InterPro"/>
</dbReference>
<feature type="region of interest" description="Disordered" evidence="2">
    <location>
        <begin position="25"/>
        <end position="47"/>
    </location>
</feature>
<feature type="non-terminal residue" evidence="4">
    <location>
        <position position="431"/>
    </location>
</feature>
<feature type="domain" description="Xylanolytic transcriptional activator regulatory" evidence="3">
    <location>
        <begin position="177"/>
        <end position="245"/>
    </location>
</feature>
<keyword evidence="1" id="KW-0539">Nucleus</keyword>